<sequence length="643" mass="69759">MFRDIFAAFAQQFPRWRERRMIIALLVLMAILPVGELLVLQVFSNLLVEASQSLAGQLGTVVLLLSLFLAGFAVTRGLQHGTKFWRVRIFRAAFADLQDRTGAGAANWQWARAFGVSSIIADLMQIVAVLGVLFYFDLVIGGVSAVLTVVVIIPLSLLYRRQLRVQLELMDAPVKRVEAPIRERIYSGEFAAIAASAGSGIALALVVLRIFSGGLDVATAIVLAMALRIYFGRIAALSPTFMRFARDSLRHQRDVERYLARNGGAPDPAADGDFDSDTDADPDAVAASVRDEKAESRRRSALVGRILLEAQRGESARFHRAASQLWSNGDVTVPERNAMRGAEAFLAYATATSAEAVADDPVPLFWWSKPFPGSFDEWLNPYLLGASTGRAVRFAAATGAQEVPPHLMMGGSLASHAQSRSILVGTGVSKLEATVEPTAEFISLRGPLTHRVVRRNGGSVTDSFGDPRLLLRRVHPLTLGGNNGRLAFVRNHSDAGVPYVLAENMDEISITGSAPEQVVGLVDRLATYRGVVTTSLGVLVVCQSYGIPSALACEDESRRIKRMDMELRDHLLGSGAEGDWELHKVPLDLGRVPWSLRLVGERIADTKLDEISAALEFGLSRQAEAVADALERELADQELPGDG</sequence>
<feature type="compositionally biased region" description="Low complexity" evidence="5">
    <location>
        <begin position="260"/>
        <end position="269"/>
    </location>
</feature>
<evidence type="ECO:0000256" key="2">
    <source>
        <dbReference type="ARBA" id="ARBA00022692"/>
    </source>
</evidence>
<evidence type="ECO:0000256" key="6">
    <source>
        <dbReference type="SAM" id="Phobius"/>
    </source>
</evidence>
<feature type="transmembrane region" description="Helical" evidence="6">
    <location>
        <begin position="55"/>
        <end position="78"/>
    </location>
</feature>
<reference evidence="7 8" key="1">
    <citation type="submission" date="2023-08" db="EMBL/GenBank/DDBJ databases">
        <title>Microbacterium aquilitoris sp. nov. and Microbacterium gwkjibeachense sp. nov., isolated from beach.</title>
        <authorList>
            <person name="Lee S.D."/>
            <person name="Yang H."/>
            <person name="Kim I."/>
        </authorList>
    </citation>
    <scope>NUCLEOTIDE SEQUENCE [LARGE SCALE GENOMIC DNA]</scope>
    <source>
        <strain evidence="7 8">KSW-18</strain>
    </source>
</reference>
<comment type="subcellular location">
    <subcellularLocation>
        <location evidence="1">Cell membrane</location>
        <topology evidence="1">Multi-pass membrane protein</topology>
    </subcellularLocation>
</comment>
<gene>
    <name evidence="7" type="ORF">Q9S78_13735</name>
</gene>
<evidence type="ECO:0000313" key="8">
    <source>
        <dbReference type="Proteomes" id="UP001262835"/>
    </source>
</evidence>
<keyword evidence="4 6" id="KW-0472">Membrane</keyword>
<keyword evidence="8" id="KW-1185">Reference proteome</keyword>
<feature type="compositionally biased region" description="Acidic residues" evidence="5">
    <location>
        <begin position="270"/>
        <end position="282"/>
    </location>
</feature>
<evidence type="ECO:0008006" key="9">
    <source>
        <dbReference type="Google" id="ProtNLM"/>
    </source>
</evidence>
<evidence type="ECO:0000313" key="7">
    <source>
        <dbReference type="EMBL" id="MDT3331727.1"/>
    </source>
</evidence>
<evidence type="ECO:0000256" key="1">
    <source>
        <dbReference type="ARBA" id="ARBA00004651"/>
    </source>
</evidence>
<dbReference type="SUPFAM" id="SSF90123">
    <property type="entry name" value="ABC transporter transmembrane region"/>
    <property type="match status" value="1"/>
</dbReference>
<keyword evidence="2 6" id="KW-0812">Transmembrane</keyword>
<dbReference type="EMBL" id="JAUZVT010000003">
    <property type="protein sequence ID" value="MDT3331727.1"/>
    <property type="molecule type" value="Genomic_DNA"/>
</dbReference>
<accession>A0ABU3GLZ6</accession>
<evidence type="ECO:0000256" key="3">
    <source>
        <dbReference type="ARBA" id="ARBA00022989"/>
    </source>
</evidence>
<feature type="transmembrane region" description="Helical" evidence="6">
    <location>
        <begin position="139"/>
        <end position="159"/>
    </location>
</feature>
<feature type="transmembrane region" description="Helical" evidence="6">
    <location>
        <begin position="110"/>
        <end position="133"/>
    </location>
</feature>
<feature type="region of interest" description="Disordered" evidence="5">
    <location>
        <begin position="260"/>
        <end position="292"/>
    </location>
</feature>
<feature type="transmembrane region" description="Helical" evidence="6">
    <location>
        <begin position="190"/>
        <end position="211"/>
    </location>
</feature>
<feature type="transmembrane region" description="Helical" evidence="6">
    <location>
        <begin position="21"/>
        <end position="43"/>
    </location>
</feature>
<name>A0ABU3GLZ6_9MICO</name>
<dbReference type="InterPro" id="IPR036640">
    <property type="entry name" value="ABC1_TM_sf"/>
</dbReference>
<protein>
    <recommendedName>
        <fullName evidence="9">ABC transmembrane type-1 domain-containing protein</fullName>
    </recommendedName>
</protein>
<keyword evidence="3 6" id="KW-1133">Transmembrane helix</keyword>
<evidence type="ECO:0000256" key="4">
    <source>
        <dbReference type="ARBA" id="ARBA00023136"/>
    </source>
</evidence>
<organism evidence="7 8">
    <name type="scientific">Microbacterium aquilitoris</name>
    <dbReference type="NCBI Taxonomy" id="3067307"/>
    <lineage>
        <taxon>Bacteria</taxon>
        <taxon>Bacillati</taxon>
        <taxon>Actinomycetota</taxon>
        <taxon>Actinomycetes</taxon>
        <taxon>Micrococcales</taxon>
        <taxon>Microbacteriaceae</taxon>
        <taxon>Microbacterium</taxon>
    </lineage>
</organism>
<dbReference type="RefSeq" id="WP_311870764.1">
    <property type="nucleotide sequence ID" value="NZ_JAUZVT010000003.1"/>
</dbReference>
<dbReference type="Proteomes" id="UP001262835">
    <property type="component" value="Unassembled WGS sequence"/>
</dbReference>
<evidence type="ECO:0000256" key="5">
    <source>
        <dbReference type="SAM" id="MobiDB-lite"/>
    </source>
</evidence>
<comment type="caution">
    <text evidence="7">The sequence shown here is derived from an EMBL/GenBank/DDBJ whole genome shotgun (WGS) entry which is preliminary data.</text>
</comment>
<proteinExistence type="predicted"/>